<dbReference type="KEGG" id="sly:104645861"/>
<proteinExistence type="predicted"/>
<feature type="domain" description="F-box associated beta-propeller type 1" evidence="1">
    <location>
        <begin position="80"/>
        <end position="331"/>
    </location>
</feature>
<dbReference type="SMR" id="A0A3Q7FPM9"/>
<evidence type="ECO:0000259" key="1">
    <source>
        <dbReference type="Pfam" id="PF07734"/>
    </source>
</evidence>
<reference evidence="2" key="1">
    <citation type="journal article" date="2012" name="Nature">
        <title>The tomato genome sequence provides insights into fleshy fruit evolution.</title>
        <authorList>
            <consortium name="Tomato Genome Consortium"/>
        </authorList>
    </citation>
    <scope>NUCLEOTIDE SEQUENCE [LARGE SCALE GENOMIC DNA]</scope>
    <source>
        <strain evidence="2">cv. Heinz 1706</strain>
    </source>
</reference>
<dbReference type="InterPro" id="IPR050796">
    <property type="entry name" value="SCF_F-box_component"/>
</dbReference>
<gene>
    <name evidence="2" type="primary">LOC104646041</name>
</gene>
<dbReference type="InterPro" id="IPR036047">
    <property type="entry name" value="F-box-like_dom_sf"/>
</dbReference>
<sequence length="378" mass="43674">MNNARRITGGMRGLNDEILGVIFSRLPVKTLMRMKCLYKDYSELISSPWFINLYSKRFNSIPDNHCIFVQTGEINRLIRIQYPGDLIKLNEPCTTDYTVIGSINGLICLVTTIDSRQWICLWNPAINQYKMFRVHNENPQEKRKCDISMGFGYDKDSDDYKVMRILSYKTGRPLTILEIYSTNSECWKEVKSNRRLKMSTSFCNVIVEGFTVWVAEDLDGDIVLASFVWSKEKFFIIAFPEEVILTSQNFVATNYHGSFAVLAYSSPTKFKARIDVWEIELDIAAEQCKWIKKNTFHTDFGLSTHWGLTGGDIVVENAPNMPFLFNLTTKQRWELGINPILSLTNYTQSLVSIKGFRRVGNQLKRKRKDSNPVRARLN</sequence>
<dbReference type="PANTHER" id="PTHR31672:SF13">
    <property type="entry name" value="F-BOX PROTEIN CPR30-LIKE"/>
    <property type="match status" value="1"/>
</dbReference>
<keyword evidence="3" id="KW-1185">Reference proteome</keyword>
<dbReference type="OrthoDB" id="1867629at2759"/>
<dbReference type="Pfam" id="PF07734">
    <property type="entry name" value="FBA_1"/>
    <property type="match status" value="1"/>
</dbReference>
<dbReference type="OMA" id="DVWEIEL"/>
<dbReference type="PaxDb" id="4081-Solyc02g072420.1.1"/>
<evidence type="ECO:0000313" key="2">
    <source>
        <dbReference type="EnsemblPlants" id="Solyc02g072420.1.1.1"/>
    </source>
</evidence>
<dbReference type="EnsemblPlants" id="Solyc02g072420.1.1">
    <property type="protein sequence ID" value="Solyc02g072420.1.1.1"/>
    <property type="gene ID" value="Solyc02g072420.1"/>
</dbReference>
<dbReference type="InterPro" id="IPR017451">
    <property type="entry name" value="F-box-assoc_interact_dom"/>
</dbReference>
<reference evidence="2" key="2">
    <citation type="submission" date="2019-01" db="UniProtKB">
        <authorList>
            <consortium name="EnsemblPlants"/>
        </authorList>
    </citation>
    <scope>IDENTIFICATION</scope>
    <source>
        <strain evidence="2">cv. Heinz 1706</strain>
    </source>
</reference>
<accession>A0A3Q7FPM9</accession>
<dbReference type="PANTHER" id="PTHR31672">
    <property type="entry name" value="BNACNNG10540D PROTEIN"/>
    <property type="match status" value="1"/>
</dbReference>
<dbReference type="SUPFAM" id="SSF81383">
    <property type="entry name" value="F-box domain"/>
    <property type="match status" value="1"/>
</dbReference>
<dbReference type="InParanoid" id="A0A3Q7FPM9"/>
<protein>
    <recommendedName>
        <fullName evidence="1">F-box associated beta-propeller type 1 domain-containing protein</fullName>
    </recommendedName>
</protein>
<dbReference type="STRING" id="4081.A0A3Q7FPM9"/>
<dbReference type="Proteomes" id="UP000004994">
    <property type="component" value="Chromosome 2"/>
</dbReference>
<dbReference type="NCBIfam" id="TIGR01640">
    <property type="entry name" value="F_box_assoc_1"/>
    <property type="match status" value="1"/>
</dbReference>
<name>A0A3Q7FPM9_SOLLC</name>
<dbReference type="AlphaFoldDB" id="A0A3Q7FPM9"/>
<evidence type="ECO:0000313" key="3">
    <source>
        <dbReference type="Proteomes" id="UP000004994"/>
    </source>
</evidence>
<organism evidence="2">
    <name type="scientific">Solanum lycopersicum</name>
    <name type="common">Tomato</name>
    <name type="synonym">Lycopersicon esculentum</name>
    <dbReference type="NCBI Taxonomy" id="4081"/>
    <lineage>
        <taxon>Eukaryota</taxon>
        <taxon>Viridiplantae</taxon>
        <taxon>Streptophyta</taxon>
        <taxon>Embryophyta</taxon>
        <taxon>Tracheophyta</taxon>
        <taxon>Spermatophyta</taxon>
        <taxon>Magnoliopsida</taxon>
        <taxon>eudicotyledons</taxon>
        <taxon>Gunneridae</taxon>
        <taxon>Pentapetalae</taxon>
        <taxon>asterids</taxon>
        <taxon>lamiids</taxon>
        <taxon>Solanales</taxon>
        <taxon>Solanaceae</taxon>
        <taxon>Solanoideae</taxon>
        <taxon>Solaneae</taxon>
        <taxon>Solanum</taxon>
        <taxon>Solanum subgen. Lycopersicon</taxon>
    </lineage>
</organism>
<dbReference type="Gramene" id="Solyc02g072420.1.1">
    <property type="protein sequence ID" value="Solyc02g072420.1.1.1"/>
    <property type="gene ID" value="Solyc02g072420.1"/>
</dbReference>
<dbReference type="InterPro" id="IPR006527">
    <property type="entry name" value="F-box-assoc_dom_typ1"/>
</dbReference>